<dbReference type="InterPro" id="IPR051798">
    <property type="entry name" value="Class-II_PLP-Dep_Aminotrans"/>
</dbReference>
<reference evidence="7" key="2">
    <citation type="journal article" date="2021" name="PeerJ">
        <title>Extensive microbial diversity within the chicken gut microbiome revealed by metagenomics and culture.</title>
        <authorList>
            <person name="Gilroy R."/>
            <person name="Ravi A."/>
            <person name="Getino M."/>
            <person name="Pursley I."/>
            <person name="Horton D.L."/>
            <person name="Alikhan N.F."/>
            <person name="Baker D."/>
            <person name="Gharbi K."/>
            <person name="Hall N."/>
            <person name="Watson M."/>
            <person name="Adriaenssens E.M."/>
            <person name="Foster-Nyarko E."/>
            <person name="Jarju S."/>
            <person name="Secka A."/>
            <person name="Antonio M."/>
            <person name="Oren A."/>
            <person name="Chaudhuri R.R."/>
            <person name="La Ragione R."/>
            <person name="Hildebrand F."/>
            <person name="Pallen M.J."/>
        </authorList>
    </citation>
    <scope>NUCLEOTIDE SEQUENCE</scope>
    <source>
        <strain evidence="7">ChiGjej2B2-16831</strain>
    </source>
</reference>
<feature type="non-terminal residue" evidence="7">
    <location>
        <position position="1"/>
    </location>
</feature>
<dbReference type="EMBL" id="DVNZ01000240">
    <property type="protein sequence ID" value="HIU94999.1"/>
    <property type="molecule type" value="Genomic_DNA"/>
</dbReference>
<evidence type="ECO:0000256" key="2">
    <source>
        <dbReference type="ARBA" id="ARBA00012224"/>
    </source>
</evidence>
<reference evidence="7" key="1">
    <citation type="submission" date="2020-10" db="EMBL/GenBank/DDBJ databases">
        <authorList>
            <person name="Gilroy R."/>
        </authorList>
    </citation>
    <scope>NUCLEOTIDE SEQUENCE</scope>
    <source>
        <strain evidence="7">ChiGjej2B2-16831</strain>
    </source>
</reference>
<organism evidence="7 8">
    <name type="scientific">Candidatus Aphodomorpha intestinavium</name>
    <dbReference type="NCBI Taxonomy" id="2840672"/>
    <lineage>
        <taxon>Bacteria</taxon>
        <taxon>Bacillati</taxon>
        <taxon>Bacillota</taxon>
        <taxon>Clostridia</taxon>
        <taxon>Eubacteriales</taxon>
        <taxon>Candidatus Aphodomorpha</taxon>
    </lineage>
</organism>
<dbReference type="PANTHER" id="PTHR43525">
    <property type="entry name" value="PROTEIN MALY"/>
    <property type="match status" value="1"/>
</dbReference>
<evidence type="ECO:0000313" key="7">
    <source>
        <dbReference type="EMBL" id="HIU94999.1"/>
    </source>
</evidence>
<dbReference type="Gene3D" id="3.40.640.10">
    <property type="entry name" value="Type I PLP-dependent aspartate aminotransferase-like (Major domain)"/>
    <property type="match status" value="1"/>
</dbReference>
<gene>
    <name evidence="7" type="ORF">IAD24_07580</name>
</gene>
<evidence type="ECO:0000256" key="4">
    <source>
        <dbReference type="ARBA" id="ARBA00023239"/>
    </source>
</evidence>
<dbReference type="CDD" id="cd00609">
    <property type="entry name" value="AAT_like"/>
    <property type="match status" value="1"/>
</dbReference>
<keyword evidence="4 7" id="KW-0456">Lyase</keyword>
<protein>
    <recommendedName>
        <fullName evidence="2">cysteine-S-conjugate beta-lyase</fullName>
        <ecNumber evidence="2">4.4.1.13</ecNumber>
    </recommendedName>
</protein>
<keyword evidence="3" id="KW-0663">Pyridoxal phosphate</keyword>
<dbReference type="InterPro" id="IPR004839">
    <property type="entry name" value="Aminotransferase_I/II_large"/>
</dbReference>
<proteinExistence type="inferred from homology"/>
<dbReference type="GO" id="GO:0030170">
    <property type="term" value="F:pyridoxal phosphate binding"/>
    <property type="evidence" value="ECO:0007669"/>
    <property type="project" value="InterPro"/>
</dbReference>
<comment type="cofactor">
    <cofactor evidence="1">
        <name>pyridoxal 5'-phosphate</name>
        <dbReference type="ChEBI" id="CHEBI:597326"/>
    </cofactor>
</comment>
<dbReference type="GO" id="GO:0047804">
    <property type="term" value="F:cysteine-S-conjugate beta-lyase activity"/>
    <property type="evidence" value="ECO:0007669"/>
    <property type="project" value="UniProtKB-EC"/>
</dbReference>
<comment type="similarity">
    <text evidence="5">Belongs to the class-II pyridoxal-phosphate-dependent aminotransferase family. MalY/PatB cystathionine beta-lyase subfamily.</text>
</comment>
<comment type="caution">
    <text evidence="7">The sequence shown here is derived from an EMBL/GenBank/DDBJ whole genome shotgun (WGS) entry which is preliminary data.</text>
</comment>
<dbReference type="Gene3D" id="3.90.1150.10">
    <property type="entry name" value="Aspartate Aminotransferase, domain 1"/>
    <property type="match status" value="1"/>
</dbReference>
<dbReference type="PANTHER" id="PTHR43525:SF1">
    <property type="entry name" value="PROTEIN MALY"/>
    <property type="match status" value="1"/>
</dbReference>
<evidence type="ECO:0000256" key="3">
    <source>
        <dbReference type="ARBA" id="ARBA00022898"/>
    </source>
</evidence>
<evidence type="ECO:0000256" key="1">
    <source>
        <dbReference type="ARBA" id="ARBA00001933"/>
    </source>
</evidence>
<dbReference type="SUPFAM" id="SSF53383">
    <property type="entry name" value="PLP-dependent transferases"/>
    <property type="match status" value="1"/>
</dbReference>
<evidence type="ECO:0000256" key="5">
    <source>
        <dbReference type="ARBA" id="ARBA00037974"/>
    </source>
</evidence>
<dbReference type="InterPro" id="IPR015424">
    <property type="entry name" value="PyrdxlP-dep_Trfase"/>
</dbReference>
<dbReference type="NCBIfam" id="TIGR04350">
    <property type="entry name" value="C_S_lyase_PatB"/>
    <property type="match status" value="1"/>
</dbReference>
<dbReference type="Proteomes" id="UP000824128">
    <property type="component" value="Unassembled WGS sequence"/>
</dbReference>
<dbReference type="InterPro" id="IPR027619">
    <property type="entry name" value="C-S_lyase_PatB-like"/>
</dbReference>
<dbReference type="InterPro" id="IPR015421">
    <property type="entry name" value="PyrdxlP-dep_Trfase_major"/>
</dbReference>
<feature type="domain" description="Aminotransferase class I/classII large" evidence="6">
    <location>
        <begin position="31"/>
        <end position="374"/>
    </location>
</feature>
<dbReference type="InterPro" id="IPR015422">
    <property type="entry name" value="PyrdxlP-dep_Trfase_small"/>
</dbReference>
<dbReference type="AlphaFoldDB" id="A0A9D1N5A1"/>
<dbReference type="EC" id="4.4.1.13" evidence="2"/>
<evidence type="ECO:0000259" key="6">
    <source>
        <dbReference type="Pfam" id="PF00155"/>
    </source>
</evidence>
<evidence type="ECO:0000313" key="8">
    <source>
        <dbReference type="Proteomes" id="UP000824128"/>
    </source>
</evidence>
<dbReference type="Pfam" id="PF00155">
    <property type="entry name" value="Aminotran_1_2"/>
    <property type="match status" value="1"/>
</dbReference>
<sequence length="379" mass="41591">DRAGTNSIKFEAFRQGRPGLAPDAIPMWIADMDFACPPPVLAAMRRRLERRILGYSAVLDPAYGRAVAGWMERRFGWRADAEQLVTSSGIVAALHQCVALLTEPGDGVLMFTPTYAPFHMAAARQGRRSVFCRLLRGADGRFCIDFDALERLAAAPENRLLLLCSPHNPTGRVWTEQELRRVGEICLANGVFIVSDEIHADLTRVGVTHIPLQKLFADEARVITCTAPSKTFNMAGNQLANIFIPDGALRARWRSAGGCGEPTPLAIDAVIAAYDECEDWLEQLRAYLDGNFRLAERTLGARLPLARYAAPEGTYLMWLDASFAGETEAGLRARVEAAGLCVEYASDFVDNGDGHMRVNIACPRSVLQEALERLGRALS</sequence>
<accession>A0A9D1N5A1</accession>
<name>A0A9D1N5A1_9FIRM</name>